<evidence type="ECO:0000313" key="2">
    <source>
        <dbReference type="EMBL" id="GKT33064.1"/>
    </source>
</evidence>
<accession>A0ABQ5KKN1</accession>
<feature type="compositionally biased region" description="Basic and acidic residues" evidence="1">
    <location>
        <begin position="111"/>
        <end position="120"/>
    </location>
</feature>
<keyword evidence="3" id="KW-1185">Reference proteome</keyword>
<evidence type="ECO:0000256" key="1">
    <source>
        <dbReference type="SAM" id="MobiDB-lite"/>
    </source>
</evidence>
<feature type="non-terminal residue" evidence="2">
    <location>
        <position position="639"/>
    </location>
</feature>
<protein>
    <submittedName>
        <fullName evidence="2">Uncharacterized protein</fullName>
    </submittedName>
</protein>
<dbReference type="EMBL" id="BQXS01010125">
    <property type="protein sequence ID" value="GKT33064.1"/>
    <property type="molecule type" value="Genomic_DNA"/>
</dbReference>
<feature type="region of interest" description="Disordered" evidence="1">
    <location>
        <begin position="379"/>
        <end position="462"/>
    </location>
</feature>
<organism evidence="2 3">
    <name type="scientific">Aduncisulcus paluster</name>
    <dbReference type="NCBI Taxonomy" id="2918883"/>
    <lineage>
        <taxon>Eukaryota</taxon>
        <taxon>Metamonada</taxon>
        <taxon>Carpediemonas-like organisms</taxon>
        <taxon>Aduncisulcus</taxon>
    </lineage>
</organism>
<feature type="compositionally biased region" description="Basic and acidic residues" evidence="1">
    <location>
        <begin position="44"/>
        <end position="66"/>
    </location>
</feature>
<feature type="compositionally biased region" description="Basic and acidic residues" evidence="1">
    <location>
        <begin position="14"/>
        <end position="27"/>
    </location>
</feature>
<feature type="region of interest" description="Disordered" evidence="1">
    <location>
        <begin position="579"/>
        <end position="606"/>
    </location>
</feature>
<feature type="compositionally biased region" description="Low complexity" evidence="1">
    <location>
        <begin position="591"/>
        <end position="606"/>
    </location>
</feature>
<evidence type="ECO:0000313" key="3">
    <source>
        <dbReference type="Proteomes" id="UP001057375"/>
    </source>
</evidence>
<dbReference type="Proteomes" id="UP001057375">
    <property type="component" value="Unassembled WGS sequence"/>
</dbReference>
<reference evidence="2" key="1">
    <citation type="submission" date="2022-03" db="EMBL/GenBank/DDBJ databases">
        <title>Draft genome sequence of Aduncisulcus paluster, a free-living microaerophilic Fornicata.</title>
        <authorList>
            <person name="Yuyama I."/>
            <person name="Kume K."/>
            <person name="Tamura T."/>
            <person name="Inagaki Y."/>
            <person name="Hashimoto T."/>
        </authorList>
    </citation>
    <scope>NUCLEOTIDE SEQUENCE</scope>
    <source>
        <strain evidence="2">NY0171</strain>
    </source>
</reference>
<name>A0ABQ5KKN1_9EUKA</name>
<gene>
    <name evidence="2" type="ORF">ADUPG1_007084</name>
</gene>
<feature type="region of interest" description="Disordered" evidence="1">
    <location>
        <begin position="102"/>
        <end position="122"/>
    </location>
</feature>
<feature type="compositionally biased region" description="Low complexity" evidence="1">
    <location>
        <begin position="446"/>
        <end position="459"/>
    </location>
</feature>
<feature type="region of interest" description="Disordered" evidence="1">
    <location>
        <begin position="1"/>
        <end position="75"/>
    </location>
</feature>
<proteinExistence type="predicted"/>
<sequence length="639" mass="70708">MHCSSDEIGEREEQEIKSEAKGKDIKGSKKGGKQRSGSPSAVKQAEKLEEKEEKKEDEKESKDVSELPKGFPDPYLPFSPSIHVCELVSKVIKVKGAGVIDAASTSKGKKKESGKDKQGGTDESFSIEFLQSLQEASLGTHVSLASEAEDYQQGQDVEHEDKEEQHKLQVHSNVYTFSPPSDVPLSVSIPIVTTVLSAHICTQQWCRRVSKHWERDDVLLKREKKRIGQVTKQLMKLRSKMSLVQGIIQDMSLCSDEKRAELIKRNNGISIEQLEASLAALNKQYDSILEYPDNLGPLSLCSVLADFFEPPQPESIALYCPAIIERTEKLIEKSRKVKKKFEEALLQYNRSIRVCNRRMELFLNELVCEFISTYLPHVTSHNNNGGKKKRSPKSHSKSQSHGGLGSTASKKDTHGQLTRSGDGDDGIEHKGSSGEKISPGDVLQHSSSSLSSRATSVISTVQSLREAEEEQLRLEEMEREKELRLTTLRHTTRRSTTSGKLPMKTQRTMSEIAAETAANNALTSFADMTNSSSLFDYAVPFEEFIHRIVARGRCLLPDGKNKRKGESLRKASLAQADGRTTTFVDSKRGNSSTSATSDPSSPSSGSSASFFAGLGSFLFSSFSDLADNGRRELENVCVR</sequence>
<comment type="caution">
    <text evidence="2">The sequence shown here is derived from an EMBL/GenBank/DDBJ whole genome shotgun (WGS) entry which is preliminary data.</text>
</comment>
<feature type="compositionally biased region" description="Basic residues" evidence="1">
    <location>
        <begin position="386"/>
        <end position="398"/>
    </location>
</feature>